<name>A0ACA9KLG8_9GLOM</name>
<reference evidence="1" key="1">
    <citation type="submission" date="2021-06" db="EMBL/GenBank/DDBJ databases">
        <authorList>
            <person name="Kallberg Y."/>
            <person name="Tangrot J."/>
            <person name="Rosling A."/>
        </authorList>
    </citation>
    <scope>NUCLEOTIDE SEQUENCE</scope>
    <source>
        <strain evidence="1">AU212A</strain>
    </source>
</reference>
<proteinExistence type="predicted"/>
<evidence type="ECO:0000313" key="1">
    <source>
        <dbReference type="EMBL" id="CAG8477335.1"/>
    </source>
</evidence>
<dbReference type="Proteomes" id="UP000789860">
    <property type="component" value="Unassembled WGS sequence"/>
</dbReference>
<protein>
    <submittedName>
        <fullName evidence="1">10462_t:CDS:1</fullName>
    </submittedName>
</protein>
<evidence type="ECO:0000313" key="2">
    <source>
        <dbReference type="Proteomes" id="UP000789860"/>
    </source>
</evidence>
<sequence>MTIARSRPQEIMSALLQNNLSMPIINRDIYNIREQLRQQNLAGRTPIQALINELKEEDYIYEYECDSAGCVVYLFFAHKESVNFTCQYSSVLLMDCTYRTNKFKMPLLNVVGITSLNTTFYSCFVFMKSEDEEDYMWALTHIIHLFEGISKPGIIVTDRELSLMNAFKPKFPKETEDGSSSEWNTFLAKWNEVVNSETEDEFNKVWQTFLVNQKNEIDSMVAAKRIHFPVFAHNNQFYANVRGKVSSFALKKINEEYKKVSRATVQNPLPPCSGSFSRTMGLPCTHHIQHLENSQGLILEDIHMHWWIQG</sequence>
<gene>
    <name evidence="1" type="ORF">SCALOS_LOCUS2282</name>
</gene>
<dbReference type="EMBL" id="CAJVPM010001962">
    <property type="protein sequence ID" value="CAG8477335.1"/>
    <property type="molecule type" value="Genomic_DNA"/>
</dbReference>
<accession>A0ACA9KLG8</accession>
<comment type="caution">
    <text evidence="1">The sequence shown here is derived from an EMBL/GenBank/DDBJ whole genome shotgun (WGS) entry which is preliminary data.</text>
</comment>
<organism evidence="1 2">
    <name type="scientific">Scutellospora calospora</name>
    <dbReference type="NCBI Taxonomy" id="85575"/>
    <lineage>
        <taxon>Eukaryota</taxon>
        <taxon>Fungi</taxon>
        <taxon>Fungi incertae sedis</taxon>
        <taxon>Mucoromycota</taxon>
        <taxon>Glomeromycotina</taxon>
        <taxon>Glomeromycetes</taxon>
        <taxon>Diversisporales</taxon>
        <taxon>Gigasporaceae</taxon>
        <taxon>Scutellospora</taxon>
    </lineage>
</organism>
<keyword evidence="2" id="KW-1185">Reference proteome</keyword>